<gene>
    <name evidence="5" type="ORF">NCGR_LOCUS31123</name>
</gene>
<dbReference type="OrthoDB" id="20018at2759"/>
<sequence>MYMQLDVATDVYPMHAGEKFNMVLAPTLDLDGTPDTGYYTQAGRKTLADNYEYVMHGKLYKISEDTSSSQIGGEGRRGLTGAGEGAGCGGLPDEGWQWGTTRGPECWEAGRRVADRRLV</sequence>
<accession>A0A811PUF4</accession>
<dbReference type="SMART" id="SM00658">
    <property type="entry name" value="RPOL8c"/>
    <property type="match status" value="1"/>
</dbReference>
<dbReference type="GO" id="GO:0005665">
    <property type="term" value="C:RNA polymerase II, core complex"/>
    <property type="evidence" value="ECO:0007669"/>
    <property type="project" value="TreeGrafter"/>
</dbReference>
<dbReference type="Proteomes" id="UP000604825">
    <property type="component" value="Unassembled WGS sequence"/>
</dbReference>
<dbReference type="EMBL" id="CAJGYO010000007">
    <property type="protein sequence ID" value="CAD6246887.1"/>
    <property type="molecule type" value="Genomic_DNA"/>
</dbReference>
<evidence type="ECO:0000313" key="6">
    <source>
        <dbReference type="Proteomes" id="UP000604825"/>
    </source>
</evidence>
<feature type="region of interest" description="Disordered" evidence="4">
    <location>
        <begin position="66"/>
        <end position="96"/>
    </location>
</feature>
<keyword evidence="3" id="KW-0539">Nucleus</keyword>
<dbReference type="PANTHER" id="PTHR10917:SF0">
    <property type="entry name" value="DNA-DIRECTED RNA POLYMERASES I, II, AND III SUBUNIT RPABC3"/>
    <property type="match status" value="1"/>
</dbReference>
<evidence type="ECO:0000256" key="4">
    <source>
        <dbReference type="SAM" id="MobiDB-lite"/>
    </source>
</evidence>
<evidence type="ECO:0000256" key="3">
    <source>
        <dbReference type="ARBA" id="ARBA00023242"/>
    </source>
</evidence>
<name>A0A811PUF4_9POAL</name>
<comment type="caution">
    <text evidence="5">The sequence shown here is derived from an EMBL/GenBank/DDBJ whole genome shotgun (WGS) entry which is preliminary data.</text>
</comment>
<evidence type="ECO:0000256" key="1">
    <source>
        <dbReference type="ARBA" id="ARBA00004123"/>
    </source>
</evidence>
<feature type="compositionally biased region" description="Gly residues" evidence="4">
    <location>
        <begin position="78"/>
        <end position="92"/>
    </location>
</feature>
<dbReference type="InterPro" id="IPR012340">
    <property type="entry name" value="NA-bd_OB-fold"/>
</dbReference>
<evidence type="ECO:0000256" key="2">
    <source>
        <dbReference type="ARBA" id="ARBA00008912"/>
    </source>
</evidence>
<dbReference type="SUPFAM" id="SSF50249">
    <property type="entry name" value="Nucleic acid-binding proteins"/>
    <property type="match status" value="1"/>
</dbReference>
<dbReference type="PANTHER" id="PTHR10917">
    <property type="entry name" value="DNA-DIRECTED RNA POLYMERASES I, II, AND III SUBUNIT RPABC3"/>
    <property type="match status" value="1"/>
</dbReference>
<dbReference type="GO" id="GO:0003899">
    <property type="term" value="F:DNA-directed RNA polymerase activity"/>
    <property type="evidence" value="ECO:0007669"/>
    <property type="project" value="InterPro"/>
</dbReference>
<dbReference type="InterPro" id="IPR005570">
    <property type="entry name" value="RPABC3"/>
</dbReference>
<evidence type="ECO:0000313" key="5">
    <source>
        <dbReference type="EMBL" id="CAD6246887.1"/>
    </source>
</evidence>
<comment type="subcellular location">
    <subcellularLocation>
        <location evidence="1">Nucleus</location>
    </subcellularLocation>
</comment>
<keyword evidence="6" id="KW-1185">Reference proteome</keyword>
<organism evidence="5 6">
    <name type="scientific">Miscanthus lutarioriparius</name>
    <dbReference type="NCBI Taxonomy" id="422564"/>
    <lineage>
        <taxon>Eukaryota</taxon>
        <taxon>Viridiplantae</taxon>
        <taxon>Streptophyta</taxon>
        <taxon>Embryophyta</taxon>
        <taxon>Tracheophyta</taxon>
        <taxon>Spermatophyta</taxon>
        <taxon>Magnoliopsida</taxon>
        <taxon>Liliopsida</taxon>
        <taxon>Poales</taxon>
        <taxon>Poaceae</taxon>
        <taxon>PACMAD clade</taxon>
        <taxon>Panicoideae</taxon>
        <taxon>Andropogonodae</taxon>
        <taxon>Andropogoneae</taxon>
        <taxon>Saccharinae</taxon>
        <taxon>Miscanthus</taxon>
    </lineage>
</organism>
<dbReference type="GO" id="GO:0006351">
    <property type="term" value="P:DNA-templated transcription"/>
    <property type="evidence" value="ECO:0007669"/>
    <property type="project" value="InterPro"/>
</dbReference>
<proteinExistence type="inferred from homology"/>
<dbReference type="Gene3D" id="2.40.50.140">
    <property type="entry name" value="Nucleic acid-binding proteins"/>
    <property type="match status" value="1"/>
</dbReference>
<protein>
    <submittedName>
        <fullName evidence="5">Uncharacterized protein</fullName>
    </submittedName>
</protein>
<dbReference type="GO" id="GO:0005666">
    <property type="term" value="C:RNA polymerase III complex"/>
    <property type="evidence" value="ECO:0007669"/>
    <property type="project" value="TreeGrafter"/>
</dbReference>
<dbReference type="AlphaFoldDB" id="A0A811PUF4"/>
<dbReference type="Pfam" id="PF03870">
    <property type="entry name" value="RNA_pol_Rpb8"/>
    <property type="match status" value="1"/>
</dbReference>
<dbReference type="GO" id="GO:0005736">
    <property type="term" value="C:RNA polymerase I complex"/>
    <property type="evidence" value="ECO:0007669"/>
    <property type="project" value="TreeGrafter"/>
</dbReference>
<reference evidence="5" key="1">
    <citation type="submission" date="2020-10" db="EMBL/GenBank/DDBJ databases">
        <authorList>
            <person name="Han B."/>
            <person name="Lu T."/>
            <person name="Zhao Q."/>
            <person name="Huang X."/>
            <person name="Zhao Y."/>
        </authorList>
    </citation>
    <scope>NUCLEOTIDE SEQUENCE</scope>
</reference>
<comment type="similarity">
    <text evidence="2">Belongs to the eukaryotic RPB8 RNA polymerase subunit family.</text>
</comment>